<reference evidence="4" key="1">
    <citation type="journal article" date="2020" name="Plant Biotechnol. J.">
        <title>The pomegranate (Punica granatum L.) draft genome dissects genetic divergence between soft- and hard-seeded cultivars.</title>
        <authorList>
            <person name="Luo X."/>
            <person name="Li H."/>
            <person name="Wu Z."/>
            <person name="Yao W."/>
            <person name="Zhao P."/>
            <person name="Cao D."/>
            <person name="Yu H."/>
            <person name="Li K."/>
            <person name="Poudel K."/>
            <person name="Zhao D."/>
            <person name="Zhang F."/>
            <person name="Xia X."/>
            <person name="Chen L."/>
            <person name="Wang Q."/>
            <person name="Jing D."/>
            <person name="Cao S."/>
        </authorList>
    </citation>
    <scope>NUCLEOTIDE SEQUENCE [LARGE SCALE GENOMIC DNA]</scope>
    <source>
        <strain evidence="4">cv. Tunisia</strain>
    </source>
</reference>
<dbReference type="OrthoDB" id="273917at2759"/>
<dbReference type="Gene3D" id="1.10.1410.10">
    <property type="match status" value="1"/>
</dbReference>
<feature type="domain" description="PAP/OAS1 substrate-binding-related" evidence="3">
    <location>
        <begin position="158"/>
        <end position="346"/>
    </location>
</feature>
<reference evidence="5" key="2">
    <citation type="submission" date="2025-08" db="UniProtKB">
        <authorList>
            <consortium name="RefSeq"/>
        </authorList>
    </citation>
    <scope>IDENTIFICATION</scope>
    <source>
        <tissue evidence="5">Leaf</tissue>
    </source>
</reference>
<evidence type="ECO:0000259" key="3">
    <source>
        <dbReference type="Pfam" id="PF26180"/>
    </source>
</evidence>
<dbReference type="GeneID" id="116207402"/>
<dbReference type="SUPFAM" id="SSF81631">
    <property type="entry name" value="PAP/OAS1 substrate-binding domain"/>
    <property type="match status" value="1"/>
</dbReference>
<dbReference type="InterPro" id="IPR054708">
    <property type="entry name" value="MTPAP-like_central"/>
</dbReference>
<dbReference type="RefSeq" id="XP_031396180.1">
    <property type="nucleotide sequence ID" value="XM_031540320.1"/>
</dbReference>
<feature type="region of interest" description="Disordered" evidence="1">
    <location>
        <begin position="352"/>
        <end position="372"/>
    </location>
</feature>
<protein>
    <submittedName>
        <fullName evidence="5">Uncharacterized protein LOC116207402 isoform X1</fullName>
    </submittedName>
</protein>
<dbReference type="Gene3D" id="3.30.460.10">
    <property type="entry name" value="Beta Polymerase, domain 2"/>
    <property type="match status" value="1"/>
</dbReference>
<dbReference type="InterPro" id="IPR043519">
    <property type="entry name" value="NT_sf"/>
</dbReference>
<dbReference type="InterPro" id="IPR058921">
    <property type="entry name" value="PAP/OAS1-rel"/>
</dbReference>
<dbReference type="Pfam" id="PF22600">
    <property type="entry name" value="MTPAP-like_central"/>
    <property type="match status" value="1"/>
</dbReference>
<dbReference type="AlphaFoldDB" id="A0A6P8DI77"/>
<evidence type="ECO:0000256" key="1">
    <source>
        <dbReference type="SAM" id="MobiDB-lite"/>
    </source>
</evidence>
<evidence type="ECO:0000313" key="4">
    <source>
        <dbReference type="Proteomes" id="UP000515151"/>
    </source>
</evidence>
<dbReference type="Pfam" id="PF26180">
    <property type="entry name" value="PAP-OAS1"/>
    <property type="match status" value="1"/>
</dbReference>
<accession>A0A6P8DI77</accession>
<name>A0A6P8DI77_PUNGR</name>
<gene>
    <name evidence="5" type="primary">LOC116207402</name>
</gene>
<dbReference type="PANTHER" id="PTHR45979:SF2">
    <property type="entry name" value="PAP_OAS1 SUBSTRATE-BINDING DOMAIN SUPERFAMILY"/>
    <property type="match status" value="1"/>
</dbReference>
<sequence>MSNLQDCKEMKARTWQRAEAAMLEIIGKIQQSITSEEERKSVIDYVQRLLEGYFACKVFVFGSVPLKTYLPDGDIDLTVFGGTISQEEHFADNVVRILKSQHRDEGSTPEFPVEDVQYIDAEVKLVKCLVNKVVVDISFNQVGGLSTVCFLEKVDRLIGRDNLFKKSIILVKAWCYYESRILGSHYGLLSTYALETMVLYIFQIFHSSLDSPLAVLQKFLDYYSKFNWEKYGVSLFGPVCVSSLPELVDDSAEEPLLSQQFLHECVEALSVPSTALSATPLAFTPKHLNIVDPLKESNNLGRSISKGNSVRIRSAFSLGALKLEKVLSQPTESIFHELGAFFGRTLDRLGEMEENSKPGNQSPHSHNEAKNFSIGTTDLRGDYESLLNNLQFGQCCYRYVIAPPVSAQSQIRSANVLVPGDAFCLIGSLITSKPRGTGAFIPSNDHSQAWEARIRQNEEKEKGSETSQGNYIGRGPESCSKHHRSTCPAPRMRDKWVPAKTYNLEDEDEFPSLSTLK</sequence>
<evidence type="ECO:0000313" key="5">
    <source>
        <dbReference type="RefSeq" id="XP_031396180.1"/>
    </source>
</evidence>
<keyword evidence="4" id="KW-1185">Reference proteome</keyword>
<dbReference type="CDD" id="cd05402">
    <property type="entry name" value="NT_PAP_TUTase"/>
    <property type="match status" value="1"/>
</dbReference>
<organism evidence="4 5">
    <name type="scientific">Punica granatum</name>
    <name type="common">Pomegranate</name>
    <dbReference type="NCBI Taxonomy" id="22663"/>
    <lineage>
        <taxon>Eukaryota</taxon>
        <taxon>Viridiplantae</taxon>
        <taxon>Streptophyta</taxon>
        <taxon>Embryophyta</taxon>
        <taxon>Tracheophyta</taxon>
        <taxon>Spermatophyta</taxon>
        <taxon>Magnoliopsida</taxon>
        <taxon>eudicotyledons</taxon>
        <taxon>Gunneridae</taxon>
        <taxon>Pentapetalae</taxon>
        <taxon>rosids</taxon>
        <taxon>malvids</taxon>
        <taxon>Myrtales</taxon>
        <taxon>Lythraceae</taxon>
        <taxon>Punica</taxon>
    </lineage>
</organism>
<proteinExistence type="predicted"/>
<dbReference type="PANTHER" id="PTHR45979">
    <property type="entry name" value="PAP/OAS1 SUBSTRATE-BINDING DOMAIN SUPERFAMILY"/>
    <property type="match status" value="1"/>
</dbReference>
<dbReference type="SUPFAM" id="SSF81301">
    <property type="entry name" value="Nucleotidyltransferase"/>
    <property type="match status" value="1"/>
</dbReference>
<dbReference type="Proteomes" id="UP000515151">
    <property type="component" value="Chromosome 5"/>
</dbReference>
<dbReference type="InterPro" id="IPR058920">
    <property type="entry name" value="PAP-OAS1-bd-rel"/>
</dbReference>
<feature type="region of interest" description="Disordered" evidence="1">
    <location>
        <begin position="456"/>
        <end position="492"/>
    </location>
</feature>
<feature type="domain" description="Poly(A) RNA polymerase mitochondrial-like central palm" evidence="2">
    <location>
        <begin position="21"/>
        <end position="146"/>
    </location>
</feature>
<evidence type="ECO:0000259" key="2">
    <source>
        <dbReference type="Pfam" id="PF22600"/>
    </source>
</evidence>